<dbReference type="PANTHER" id="PTHR31672">
    <property type="entry name" value="BNACNNG10540D PROTEIN"/>
    <property type="match status" value="1"/>
</dbReference>
<accession>A0ABM1QW85</accession>
<dbReference type="InterPro" id="IPR036047">
    <property type="entry name" value="F-box-like_dom_sf"/>
</dbReference>
<dbReference type="InterPro" id="IPR006527">
    <property type="entry name" value="F-box-assoc_dom_typ1"/>
</dbReference>
<evidence type="ECO:0000313" key="4">
    <source>
        <dbReference type="RefSeq" id="XP_019091023.1"/>
    </source>
</evidence>
<evidence type="ECO:0000256" key="1">
    <source>
        <dbReference type="SAM" id="MobiDB-lite"/>
    </source>
</evidence>
<feature type="domain" description="F-box associated beta-propeller type 1" evidence="2">
    <location>
        <begin position="75"/>
        <end position="258"/>
    </location>
</feature>
<reference evidence="4" key="2">
    <citation type="submission" date="2025-08" db="UniProtKB">
        <authorList>
            <consortium name="RefSeq"/>
        </authorList>
    </citation>
    <scope>IDENTIFICATION</scope>
    <source>
        <tissue evidence="4">Leaf</tissue>
    </source>
</reference>
<dbReference type="Proteomes" id="UP000694864">
    <property type="component" value="Chromosome 14"/>
</dbReference>
<dbReference type="InterPro" id="IPR050796">
    <property type="entry name" value="SCF_F-box_component"/>
</dbReference>
<evidence type="ECO:0000313" key="3">
    <source>
        <dbReference type="Proteomes" id="UP000694864"/>
    </source>
</evidence>
<keyword evidence="3" id="KW-1185">Reference proteome</keyword>
<sequence>ILDQILFRLDPKSLAMMQCTGRYINSHISDDIYFKSEYMSRVGTGLLHISSFGSTLLFCYPFGDSTLFRNQDPLDVKTRVLSFCSGLLLLLMDGLCVVNPLTKRYRFLDHSKSKFLYRADRKEDVPFILGWENLNRIGFAVDQIDRTTQRFKVVIIKEGTEDASNPDETVYQFEISTGASCWRLSKTTITCSTSELMADKKALYLDGSLHWLRNDGSILAFNPETEQARLVPIKLPQKLITANLFAVAGNVLALVSATDEVIYIYHLGNILIDPKWVLVQQIQNRAVDKRSTRFWYLGSYDGKSLVVRENEVIHVYDLSADEWGFVGWVPQWCDGYQNFHHFTLSLSFARELNEKVDVDWVTPVRGNNGNRISSLRKIMRLIDDSNPYALAWLKKNEKRLEEEKKPKMMVGEPSFSNAERISKRKRSSRKTRFGW</sequence>
<name>A0ABM1QW85_CAMSA</name>
<feature type="region of interest" description="Disordered" evidence="1">
    <location>
        <begin position="403"/>
        <end position="435"/>
    </location>
</feature>
<evidence type="ECO:0000259" key="2">
    <source>
        <dbReference type="Pfam" id="PF07734"/>
    </source>
</evidence>
<reference evidence="3" key="1">
    <citation type="journal article" date="2014" name="Nat. Commun.">
        <title>The emerging biofuel crop Camelina sativa retains a highly undifferentiated hexaploid genome structure.</title>
        <authorList>
            <person name="Kagale S."/>
            <person name="Koh C."/>
            <person name="Nixon J."/>
            <person name="Bollina V."/>
            <person name="Clarke W.E."/>
            <person name="Tuteja R."/>
            <person name="Spillane C."/>
            <person name="Robinson S.J."/>
            <person name="Links M.G."/>
            <person name="Clarke C."/>
            <person name="Higgins E.E."/>
            <person name="Huebert T."/>
            <person name="Sharpe A.G."/>
            <person name="Parkin I.A."/>
        </authorList>
    </citation>
    <scope>NUCLEOTIDE SEQUENCE [LARGE SCALE GENOMIC DNA]</scope>
    <source>
        <strain evidence="3">cv. DH55</strain>
    </source>
</reference>
<protein>
    <submittedName>
        <fullName evidence="4">F-box protein At1g20795</fullName>
    </submittedName>
</protein>
<dbReference type="GeneID" id="104740772"/>
<dbReference type="SUPFAM" id="SSF81383">
    <property type="entry name" value="F-box domain"/>
    <property type="match status" value="1"/>
</dbReference>
<dbReference type="SUPFAM" id="SSF50969">
    <property type="entry name" value="YVTN repeat-like/Quinoprotein amine dehydrogenase"/>
    <property type="match status" value="1"/>
</dbReference>
<feature type="compositionally biased region" description="Basic residues" evidence="1">
    <location>
        <begin position="422"/>
        <end position="435"/>
    </location>
</feature>
<dbReference type="InterPro" id="IPR011044">
    <property type="entry name" value="Quino_amine_DH_bsu"/>
</dbReference>
<organism evidence="3 4">
    <name type="scientific">Camelina sativa</name>
    <name type="common">False flax</name>
    <name type="synonym">Myagrum sativum</name>
    <dbReference type="NCBI Taxonomy" id="90675"/>
    <lineage>
        <taxon>Eukaryota</taxon>
        <taxon>Viridiplantae</taxon>
        <taxon>Streptophyta</taxon>
        <taxon>Embryophyta</taxon>
        <taxon>Tracheophyta</taxon>
        <taxon>Spermatophyta</taxon>
        <taxon>Magnoliopsida</taxon>
        <taxon>eudicotyledons</taxon>
        <taxon>Gunneridae</taxon>
        <taxon>Pentapetalae</taxon>
        <taxon>rosids</taxon>
        <taxon>malvids</taxon>
        <taxon>Brassicales</taxon>
        <taxon>Brassicaceae</taxon>
        <taxon>Camelineae</taxon>
        <taxon>Camelina</taxon>
    </lineage>
</organism>
<proteinExistence type="predicted"/>
<feature type="non-terminal residue" evidence="4">
    <location>
        <position position="1"/>
    </location>
</feature>
<dbReference type="Pfam" id="PF07734">
    <property type="entry name" value="FBA_1"/>
    <property type="match status" value="1"/>
</dbReference>
<dbReference type="RefSeq" id="XP_019091023.1">
    <property type="nucleotide sequence ID" value="XM_019235478.1"/>
</dbReference>
<gene>
    <name evidence="4" type="primary">LOC104740772</name>
</gene>